<comment type="caution">
    <text evidence="1">The sequence shown here is derived from an EMBL/GenBank/DDBJ whole genome shotgun (WGS) entry which is preliminary data.</text>
</comment>
<evidence type="ECO:0000313" key="2">
    <source>
        <dbReference type="Proteomes" id="UP000754710"/>
    </source>
</evidence>
<evidence type="ECO:0008006" key="3">
    <source>
        <dbReference type="Google" id="ProtNLM"/>
    </source>
</evidence>
<dbReference type="RefSeq" id="WP_221024847.1">
    <property type="nucleotide sequence ID" value="NZ_JAIEZQ010000002.1"/>
</dbReference>
<organism evidence="1 2">
    <name type="scientific">Nocardioides jiangsuensis</name>
    <dbReference type="NCBI Taxonomy" id="2866161"/>
    <lineage>
        <taxon>Bacteria</taxon>
        <taxon>Bacillati</taxon>
        <taxon>Actinomycetota</taxon>
        <taxon>Actinomycetes</taxon>
        <taxon>Propionibacteriales</taxon>
        <taxon>Nocardioidaceae</taxon>
        <taxon>Nocardioides</taxon>
    </lineage>
</organism>
<evidence type="ECO:0000313" key="1">
    <source>
        <dbReference type="EMBL" id="MBY9075043.1"/>
    </source>
</evidence>
<accession>A0ABS7RJ17</accession>
<sequence length="301" mass="34358">MMLPPEIPRTPFTWPQAKARGLSRHRLDELVAEGVVRRVLRNVYVRADAADSQLLRAQAARLVLSPFVVICDRTAAWIWGVDTFAYRELEILPPLETYALRGHTRARREGCEGGIRDLAPEDVCDVGGVAVTTRLRTALDLACKLSRRDALAALDGFMRVHGLTRPELRRELRRYFRRRGVVQARQLVGLADPRAESPGESWTRMAAVDAGLPVPELQWWVHDGGRPVFRLDMAYPKSRVALEYDGREFHERAEAQARDEARRRWLREHGWTVIVVTKESFTPDALAAWTGELRDALRVRR</sequence>
<dbReference type="EMBL" id="JAIEZQ010000002">
    <property type="protein sequence ID" value="MBY9075043.1"/>
    <property type="molecule type" value="Genomic_DNA"/>
</dbReference>
<keyword evidence="2" id="KW-1185">Reference proteome</keyword>
<reference evidence="1 2" key="1">
    <citation type="submission" date="2021-08" db="EMBL/GenBank/DDBJ databases">
        <title>Nocardioides bacterium WL0053 sp. nov., isolated from the sediment.</title>
        <authorList>
            <person name="Wang L."/>
            <person name="Zhang D."/>
            <person name="Zhang A."/>
        </authorList>
    </citation>
    <scope>NUCLEOTIDE SEQUENCE [LARGE SCALE GENOMIC DNA]</scope>
    <source>
        <strain evidence="1 2">WL0053</strain>
    </source>
</reference>
<name>A0ABS7RJ17_9ACTN</name>
<gene>
    <name evidence="1" type="ORF">K1X13_09450</name>
</gene>
<dbReference type="Gene3D" id="3.40.960.10">
    <property type="entry name" value="VSR Endonuclease"/>
    <property type="match status" value="1"/>
</dbReference>
<dbReference type="SUPFAM" id="SSF52980">
    <property type="entry name" value="Restriction endonuclease-like"/>
    <property type="match status" value="1"/>
</dbReference>
<proteinExistence type="predicted"/>
<dbReference type="Proteomes" id="UP000754710">
    <property type="component" value="Unassembled WGS sequence"/>
</dbReference>
<protein>
    <recommendedName>
        <fullName evidence="3">DUF559 domain-containing protein</fullName>
    </recommendedName>
</protein>
<dbReference type="InterPro" id="IPR011335">
    <property type="entry name" value="Restrct_endonuc-II-like"/>
</dbReference>